<dbReference type="InterPro" id="IPR020476">
    <property type="entry name" value="Nudix_hydrolase"/>
</dbReference>
<feature type="binding site" evidence="17">
    <location>
        <position position="23"/>
    </location>
    <ligand>
        <name>8-oxo-dGTP</name>
        <dbReference type="ChEBI" id="CHEBI:77896"/>
    </ligand>
</feature>
<dbReference type="HOGENOM" id="CLU_037162_19_2_6"/>
<dbReference type="InterPro" id="IPR000086">
    <property type="entry name" value="NUDIX_hydrolase_dom"/>
</dbReference>
<dbReference type="GO" id="GO:0035539">
    <property type="term" value="F:8-oxo-7,8-dihydrodeoxyguanosine triphosphate pyrophosphatase activity"/>
    <property type="evidence" value="ECO:0007669"/>
    <property type="project" value="UniProtKB-EC"/>
</dbReference>
<dbReference type="RefSeq" id="WP_035517718.1">
    <property type="nucleotide sequence ID" value="NZ_KN234786.1"/>
</dbReference>
<evidence type="ECO:0000256" key="8">
    <source>
        <dbReference type="ARBA" id="ARBA00022842"/>
    </source>
</evidence>
<dbReference type="GO" id="GO:0046872">
    <property type="term" value="F:metal ion binding"/>
    <property type="evidence" value="ECO:0007669"/>
    <property type="project" value="UniProtKB-KW"/>
</dbReference>
<gene>
    <name evidence="20" type="ORF">HRUBRA_00081</name>
</gene>
<dbReference type="InterPro" id="IPR047127">
    <property type="entry name" value="MutT-like"/>
</dbReference>
<dbReference type="OrthoDB" id="9810648at2"/>
<keyword evidence="3" id="KW-0515">Mutator protein</keyword>
<evidence type="ECO:0000256" key="5">
    <source>
        <dbReference type="ARBA" id="ARBA00022723"/>
    </source>
</evidence>
<feature type="binding site" evidence="17">
    <location>
        <position position="119"/>
    </location>
    <ligand>
        <name>8-oxo-dGTP</name>
        <dbReference type="ChEBI" id="CHEBI:77896"/>
    </ligand>
</feature>
<evidence type="ECO:0000256" key="11">
    <source>
        <dbReference type="ARBA" id="ARBA00036904"/>
    </source>
</evidence>
<dbReference type="PRINTS" id="PR00502">
    <property type="entry name" value="NUDIXFAMILY"/>
</dbReference>
<dbReference type="GO" id="GO:0006260">
    <property type="term" value="P:DNA replication"/>
    <property type="evidence" value="ECO:0007669"/>
    <property type="project" value="UniProtKB-KW"/>
</dbReference>
<evidence type="ECO:0000256" key="17">
    <source>
        <dbReference type="PIRSR" id="PIRSR603561-1"/>
    </source>
</evidence>
<keyword evidence="7" id="KW-0378">Hydrolase</keyword>
<evidence type="ECO:0000256" key="6">
    <source>
        <dbReference type="ARBA" id="ARBA00022763"/>
    </source>
</evidence>
<dbReference type="FunFam" id="3.90.79.10:FF:000014">
    <property type="entry name" value="8-oxo-dGTP diphosphatase MutT"/>
    <property type="match status" value="1"/>
</dbReference>
<dbReference type="InterPro" id="IPR003561">
    <property type="entry name" value="Mutator_MutT"/>
</dbReference>
<dbReference type="PANTHER" id="PTHR47707:SF1">
    <property type="entry name" value="NUDIX HYDROLASE FAMILY PROTEIN"/>
    <property type="match status" value="1"/>
</dbReference>
<reference evidence="20 21" key="1">
    <citation type="journal article" date="2014" name="Genome Announc.">
        <title>Genome Sequence of Gammaproteobacterial Pseudohaliea rubra Type Strain DSM 19751, Isolated from Coastal Seawater of the Mediterranean Sea.</title>
        <authorList>
            <person name="Spring S."/>
            <person name="Fiebig A."/>
            <person name="Riedel T."/>
            <person name="Goker M."/>
            <person name="Klenk H.P."/>
        </authorList>
    </citation>
    <scope>NUCLEOTIDE SEQUENCE [LARGE SCALE GENOMIC DNA]</scope>
    <source>
        <strain evidence="20 21">DSM 19751</strain>
    </source>
</reference>
<keyword evidence="6" id="KW-0227">DNA damage</keyword>
<sequence length="131" mass="14172">MQTLQVAVAVVVDGEGRVLVALRPDDKHQGGRWEFPGGKVEDGESVTDALARELAEEVALEVGGTEPLLVIEHDYGDRHVCLDVHLVTAYRGEATGQEGQPLRWLLPAELDADEFPAANVPIIAAIRERLG</sequence>
<dbReference type="Gene3D" id="3.90.79.10">
    <property type="entry name" value="Nucleoside Triphosphate Pyrophosphohydrolase"/>
    <property type="match status" value="1"/>
</dbReference>
<dbReference type="InterPro" id="IPR029119">
    <property type="entry name" value="MutY_C"/>
</dbReference>
<feature type="binding site" evidence="18">
    <location>
        <position position="57"/>
    </location>
    <ligand>
        <name>Mg(2+)</name>
        <dbReference type="ChEBI" id="CHEBI:18420"/>
    </ligand>
</feature>
<dbReference type="PANTHER" id="PTHR47707">
    <property type="entry name" value="8-OXO-DGTP DIPHOSPHATASE"/>
    <property type="match status" value="1"/>
</dbReference>
<dbReference type="GO" id="GO:0044716">
    <property type="term" value="F:8-oxo-GDP phosphatase activity"/>
    <property type="evidence" value="ECO:0007669"/>
    <property type="project" value="TreeGrafter"/>
</dbReference>
<dbReference type="GO" id="GO:0006281">
    <property type="term" value="P:DNA repair"/>
    <property type="evidence" value="ECO:0007669"/>
    <property type="project" value="UniProtKB-KW"/>
</dbReference>
<dbReference type="Pfam" id="PF14815">
    <property type="entry name" value="NUDIX_4"/>
    <property type="match status" value="1"/>
</dbReference>
<dbReference type="GO" id="GO:0044715">
    <property type="term" value="F:8-oxo-dGDP phosphatase activity"/>
    <property type="evidence" value="ECO:0007669"/>
    <property type="project" value="TreeGrafter"/>
</dbReference>
<dbReference type="CDD" id="cd03425">
    <property type="entry name" value="NUDIX_MutT_NudA_like"/>
    <property type="match status" value="1"/>
</dbReference>
<organism evidence="20 21">
    <name type="scientific">Pseudohaliea rubra DSM 19751</name>
    <dbReference type="NCBI Taxonomy" id="1265313"/>
    <lineage>
        <taxon>Bacteria</taxon>
        <taxon>Pseudomonadati</taxon>
        <taxon>Pseudomonadota</taxon>
        <taxon>Gammaproteobacteria</taxon>
        <taxon>Cellvibrionales</taxon>
        <taxon>Halieaceae</taxon>
        <taxon>Pseudohaliea</taxon>
    </lineage>
</organism>
<comment type="catalytic activity">
    <reaction evidence="11">
        <text>8-oxo-GTP + H2O = 8-oxo-GMP + diphosphate + H(+)</text>
        <dbReference type="Rhea" id="RHEA:67616"/>
        <dbReference type="ChEBI" id="CHEBI:15377"/>
        <dbReference type="ChEBI" id="CHEBI:15378"/>
        <dbReference type="ChEBI" id="CHEBI:33019"/>
        <dbReference type="ChEBI" id="CHEBI:143553"/>
        <dbReference type="ChEBI" id="CHEBI:145694"/>
    </reaction>
</comment>
<evidence type="ECO:0000256" key="2">
    <source>
        <dbReference type="ARBA" id="ARBA00005582"/>
    </source>
</evidence>
<name>A0A095X362_9GAMM</name>
<feature type="domain" description="Nudix hydrolase" evidence="19">
    <location>
        <begin position="1"/>
        <end position="130"/>
    </location>
</feature>
<comment type="cofactor">
    <cofactor evidence="1 18">
        <name>Mg(2+)</name>
        <dbReference type="ChEBI" id="CHEBI:18420"/>
    </cofactor>
</comment>
<dbReference type="GO" id="GO:0008413">
    <property type="term" value="F:8-oxo-7,8-dihydroguanosine triphosphate pyrophosphatase activity"/>
    <property type="evidence" value="ECO:0007669"/>
    <property type="project" value="InterPro"/>
</dbReference>
<evidence type="ECO:0000313" key="21">
    <source>
        <dbReference type="Proteomes" id="UP000029640"/>
    </source>
</evidence>
<keyword evidence="9" id="KW-0234">DNA repair</keyword>
<accession>A0A095X362</accession>
<keyword evidence="21" id="KW-1185">Reference proteome</keyword>
<proteinExistence type="inferred from homology"/>
<dbReference type="InterPro" id="IPR015797">
    <property type="entry name" value="NUDIX_hydrolase-like_dom_sf"/>
</dbReference>
<feature type="binding site" evidence="18">
    <location>
        <position position="37"/>
    </location>
    <ligand>
        <name>Mg(2+)</name>
        <dbReference type="ChEBI" id="CHEBI:18420"/>
    </ligand>
</feature>
<evidence type="ECO:0000256" key="14">
    <source>
        <dbReference type="ARBA" id="ARBA00041592"/>
    </source>
</evidence>
<comment type="similarity">
    <text evidence="2">Belongs to the Nudix hydrolase family.</text>
</comment>
<evidence type="ECO:0000259" key="19">
    <source>
        <dbReference type="PROSITE" id="PS51462"/>
    </source>
</evidence>
<evidence type="ECO:0000256" key="10">
    <source>
        <dbReference type="ARBA" id="ARBA00035861"/>
    </source>
</evidence>
<evidence type="ECO:0000256" key="12">
    <source>
        <dbReference type="ARBA" id="ARBA00038905"/>
    </source>
</evidence>
<evidence type="ECO:0000256" key="7">
    <source>
        <dbReference type="ARBA" id="ARBA00022801"/>
    </source>
</evidence>
<dbReference type="SUPFAM" id="SSF55811">
    <property type="entry name" value="Nudix"/>
    <property type="match status" value="1"/>
</dbReference>
<comment type="catalytic activity">
    <reaction evidence="10">
        <text>8-oxo-dGTP + H2O = 8-oxo-dGMP + diphosphate + H(+)</text>
        <dbReference type="Rhea" id="RHEA:31575"/>
        <dbReference type="ChEBI" id="CHEBI:15377"/>
        <dbReference type="ChEBI" id="CHEBI:15378"/>
        <dbReference type="ChEBI" id="CHEBI:33019"/>
        <dbReference type="ChEBI" id="CHEBI:63224"/>
        <dbReference type="ChEBI" id="CHEBI:77896"/>
        <dbReference type="EC" id="3.6.1.55"/>
    </reaction>
</comment>
<comment type="caution">
    <text evidence="20">The sequence shown here is derived from an EMBL/GenBank/DDBJ whole genome shotgun (WGS) entry which is preliminary data.</text>
</comment>
<feature type="binding site" evidence="17">
    <location>
        <position position="28"/>
    </location>
    <ligand>
        <name>8-oxo-dGTP</name>
        <dbReference type="ChEBI" id="CHEBI:77896"/>
    </ligand>
</feature>
<evidence type="ECO:0000256" key="18">
    <source>
        <dbReference type="PIRSR" id="PIRSR603561-2"/>
    </source>
</evidence>
<keyword evidence="5 18" id="KW-0479">Metal-binding</keyword>
<evidence type="ECO:0000256" key="15">
    <source>
        <dbReference type="ARBA" id="ARBA00041979"/>
    </source>
</evidence>
<evidence type="ECO:0000256" key="4">
    <source>
        <dbReference type="ARBA" id="ARBA00022705"/>
    </source>
</evidence>
<dbReference type="eggNOG" id="COG0494">
    <property type="taxonomic scope" value="Bacteria"/>
</dbReference>
<evidence type="ECO:0000256" key="1">
    <source>
        <dbReference type="ARBA" id="ARBA00001946"/>
    </source>
</evidence>
<protein>
    <recommendedName>
        <fullName evidence="13">8-oxo-dGTP diphosphatase</fullName>
        <ecNumber evidence="12">3.6.1.55</ecNumber>
    </recommendedName>
    <alternativeName>
        <fullName evidence="16">7,8-dihydro-8-oxoguanine-triphosphatase</fullName>
    </alternativeName>
    <alternativeName>
        <fullName evidence="15">Mutator protein MutT</fullName>
    </alternativeName>
    <alternativeName>
        <fullName evidence="14">dGTP pyrophosphohydrolase</fullName>
    </alternativeName>
</protein>
<dbReference type="STRING" id="1265313.HRUBRA_00081"/>
<dbReference type="AlphaFoldDB" id="A0A095X362"/>
<keyword evidence="8 18" id="KW-0460">Magnesium</keyword>
<dbReference type="NCBIfam" id="TIGR00586">
    <property type="entry name" value="mutt"/>
    <property type="match status" value="1"/>
</dbReference>
<dbReference type="PROSITE" id="PS51462">
    <property type="entry name" value="NUDIX"/>
    <property type="match status" value="1"/>
</dbReference>
<dbReference type="Proteomes" id="UP000029640">
    <property type="component" value="Unassembled WGS sequence"/>
</dbReference>
<evidence type="ECO:0000256" key="9">
    <source>
        <dbReference type="ARBA" id="ARBA00023204"/>
    </source>
</evidence>
<evidence type="ECO:0000313" key="20">
    <source>
        <dbReference type="EMBL" id="KGE05319.1"/>
    </source>
</evidence>
<dbReference type="EMBL" id="AUVB01000002">
    <property type="protein sequence ID" value="KGE05319.1"/>
    <property type="molecule type" value="Genomic_DNA"/>
</dbReference>
<evidence type="ECO:0000256" key="16">
    <source>
        <dbReference type="ARBA" id="ARBA00042798"/>
    </source>
</evidence>
<dbReference type="EC" id="3.6.1.55" evidence="12"/>
<evidence type="ECO:0000256" key="13">
    <source>
        <dbReference type="ARBA" id="ARBA00040794"/>
    </source>
</evidence>
<keyword evidence="4" id="KW-0235">DNA replication</keyword>
<evidence type="ECO:0000256" key="3">
    <source>
        <dbReference type="ARBA" id="ARBA00022457"/>
    </source>
</evidence>
<feature type="binding site" evidence="17">
    <location>
        <begin position="34"/>
        <end position="37"/>
    </location>
    <ligand>
        <name>8-oxo-dGTP</name>
        <dbReference type="ChEBI" id="CHEBI:77896"/>
    </ligand>
</feature>